<protein>
    <submittedName>
        <fullName evidence="2">Thioredoxin family protein</fullName>
    </submittedName>
</protein>
<comment type="caution">
    <text evidence="2">The sequence shown here is derived from an EMBL/GenBank/DDBJ whole genome shotgun (WGS) entry which is preliminary data.</text>
</comment>
<dbReference type="SUPFAM" id="SSF52833">
    <property type="entry name" value="Thioredoxin-like"/>
    <property type="match status" value="1"/>
</dbReference>
<dbReference type="InterPro" id="IPR005243">
    <property type="entry name" value="THIRX-like_proc"/>
</dbReference>
<dbReference type="InterPro" id="IPR036249">
    <property type="entry name" value="Thioredoxin-like_sf"/>
</dbReference>
<dbReference type="PANTHER" id="PTHR36450:SF1">
    <property type="entry name" value="THIOREDOXIN"/>
    <property type="match status" value="1"/>
</dbReference>
<sequence length="80" mass="8647">MTVFKVLGAGCKNCRSLEANLRKALELLSAEAEVEKVEDYPSILSYGVTTTPALVVGREVLLSGRVPRPEQLAKLIAGYL</sequence>
<dbReference type="RefSeq" id="WP_147145556.1">
    <property type="nucleotide sequence ID" value="NZ_BJXN01000003.1"/>
</dbReference>
<dbReference type="PANTHER" id="PTHR36450">
    <property type="entry name" value="THIOREDOXIN"/>
    <property type="match status" value="1"/>
</dbReference>
<dbReference type="InterPro" id="IPR012336">
    <property type="entry name" value="Thioredoxin-like_fold"/>
</dbReference>
<dbReference type="EMBL" id="BJXN01000003">
    <property type="protein sequence ID" value="GEM89098.1"/>
    <property type="molecule type" value="Genomic_DNA"/>
</dbReference>
<gene>
    <name evidence="2" type="ORF">ODE01S_05320</name>
</gene>
<reference evidence="2 3" key="1">
    <citation type="submission" date="2019-07" db="EMBL/GenBank/DDBJ databases">
        <title>Whole genome shotgun sequence of Oceanithermus desulfurans NBRC 100063.</title>
        <authorList>
            <person name="Hosoyama A."/>
            <person name="Uohara A."/>
            <person name="Ohji S."/>
            <person name="Ichikawa N."/>
        </authorList>
    </citation>
    <scope>NUCLEOTIDE SEQUENCE [LARGE SCALE GENOMIC DNA]</scope>
    <source>
        <strain evidence="2 3">NBRC 100063</strain>
    </source>
</reference>
<proteinExistence type="predicted"/>
<dbReference type="AlphaFoldDB" id="A0A511RHH8"/>
<evidence type="ECO:0000313" key="3">
    <source>
        <dbReference type="Proteomes" id="UP000321827"/>
    </source>
</evidence>
<accession>A0A511RHH8</accession>
<dbReference type="Proteomes" id="UP000321827">
    <property type="component" value="Unassembled WGS sequence"/>
</dbReference>
<feature type="domain" description="Thioredoxin-like fold" evidence="1">
    <location>
        <begin position="4"/>
        <end position="76"/>
    </location>
</feature>
<dbReference type="NCBIfam" id="TIGR00412">
    <property type="entry name" value="redox_disulf_2"/>
    <property type="match status" value="1"/>
</dbReference>
<evidence type="ECO:0000259" key="1">
    <source>
        <dbReference type="Pfam" id="PF13192"/>
    </source>
</evidence>
<organism evidence="2 3">
    <name type="scientific">Oceanithermus desulfurans NBRC 100063</name>
    <dbReference type="NCBI Taxonomy" id="1227550"/>
    <lineage>
        <taxon>Bacteria</taxon>
        <taxon>Thermotogati</taxon>
        <taxon>Deinococcota</taxon>
        <taxon>Deinococci</taxon>
        <taxon>Thermales</taxon>
        <taxon>Thermaceae</taxon>
        <taxon>Oceanithermus</taxon>
    </lineage>
</organism>
<dbReference type="Gene3D" id="3.40.30.10">
    <property type="entry name" value="Glutaredoxin"/>
    <property type="match status" value="1"/>
</dbReference>
<evidence type="ECO:0000313" key="2">
    <source>
        <dbReference type="EMBL" id="GEM89098.1"/>
    </source>
</evidence>
<dbReference type="OrthoDB" id="9800630at2"/>
<dbReference type="Pfam" id="PF13192">
    <property type="entry name" value="Thioredoxin_3"/>
    <property type="match status" value="1"/>
</dbReference>
<name>A0A511RHH8_9DEIN</name>